<dbReference type="AlphaFoldDB" id="A0A7U7G975"/>
<dbReference type="EMBL" id="CBTK010000041">
    <property type="protein sequence ID" value="CDH43829.1"/>
    <property type="molecule type" value="Genomic_DNA"/>
</dbReference>
<gene>
    <name evidence="1" type="ORF">BN874_1350027</name>
</gene>
<evidence type="ECO:0000313" key="1">
    <source>
        <dbReference type="EMBL" id="CDH43829.1"/>
    </source>
</evidence>
<dbReference type="InterPro" id="IPR023614">
    <property type="entry name" value="Porin_dom_sf"/>
</dbReference>
<accession>A0A7U7G975</accession>
<organism evidence="1 2">
    <name type="scientific">Candidatus Contendobacter odensis Run_B_J11</name>
    <dbReference type="NCBI Taxonomy" id="1400861"/>
    <lineage>
        <taxon>Bacteria</taxon>
        <taxon>Pseudomonadati</taxon>
        <taxon>Pseudomonadota</taxon>
        <taxon>Gammaproteobacteria</taxon>
        <taxon>Candidatus Competibacteraceae</taxon>
        <taxon>Candidatus Contendibacter</taxon>
    </lineage>
</organism>
<proteinExistence type="predicted"/>
<comment type="caution">
    <text evidence="1">The sequence shown here is derived from an EMBL/GenBank/DDBJ whole genome shotgun (WGS) entry which is preliminary data.</text>
</comment>
<dbReference type="SUPFAM" id="SSF56935">
    <property type="entry name" value="Porins"/>
    <property type="match status" value="1"/>
</dbReference>
<keyword evidence="2" id="KW-1185">Reference proteome</keyword>
<sequence>MYNPNHLLRLGAISVGALVLLTSARADQLDDLMQQLKAKGVLNQQEYRTLSKQRAAAPPTPAGQAEVVDALMRQLQAKGILSQQEYAKLSAPAAAPVAVASSRAAPVAEPATASSQSAPDQVAAAPTGPYIRMMDKGVGLHVGSVDILFSGGINAFYVQNQVGDRDANNVVLGGIANIDGQDSASIRNGLLPGNFSVSLKTQQEGFDLGATFGFYPGLNSVSNNGGANSAGNPSALGTTGIDFRQQFITVGTPSMGTFKGGRDIGLFGSQAILNDFSLVSVGTPGSNAAPSNTTFGRIGLGYVYTDFIPQITYTSPSFSGLQVSLGLFTPLDAVNFSSVSGQLTSHNQPGVQGQLVYNANLGSTKTKLWTSFVTQKLESANNTQALPEGQSVQANGFDLGTNIGLGPANLVLYGYTGKALGSTGLFFDAVSQDGQARDSHGFYVQGTYQFLERFTAGLSYGASYLDQASDEDHPLLVKQNNSWLFGLHYKLTDWVQLAGEYTYTKSEAQNGNSADENTFAVGASLFF</sequence>
<name>A0A7U7G975_9GAMM</name>
<evidence type="ECO:0008006" key="3">
    <source>
        <dbReference type="Google" id="ProtNLM"/>
    </source>
</evidence>
<evidence type="ECO:0000313" key="2">
    <source>
        <dbReference type="Proteomes" id="UP000019184"/>
    </source>
</evidence>
<protein>
    <recommendedName>
        <fullName evidence="3">Porin domain-containing protein</fullName>
    </recommendedName>
</protein>
<reference evidence="1 2" key="1">
    <citation type="journal article" date="2014" name="ISME J.">
        <title>Candidatus Competibacter-lineage genomes retrieved from metagenomes reveal functional metabolic diversity.</title>
        <authorList>
            <person name="McIlroy S.J."/>
            <person name="Albertsen M."/>
            <person name="Andresen E.K."/>
            <person name="Saunders A.M."/>
            <person name="Kristiansen R."/>
            <person name="Stokholm-Bjerregaard M."/>
            <person name="Nielsen K.L."/>
            <person name="Nielsen P.H."/>
        </authorList>
    </citation>
    <scope>NUCLEOTIDE SEQUENCE [LARGE SCALE GENOMIC DNA]</scope>
    <source>
        <strain evidence="1 2">Run_B_J11</strain>
    </source>
</reference>
<dbReference type="RefSeq" id="WP_051497370.1">
    <property type="nucleotide sequence ID" value="NZ_CBTK010000041.1"/>
</dbReference>
<dbReference type="Proteomes" id="UP000019184">
    <property type="component" value="Unassembled WGS sequence"/>
</dbReference>
<dbReference type="Gene3D" id="2.40.160.10">
    <property type="entry name" value="Porin"/>
    <property type="match status" value="1"/>
</dbReference>